<keyword evidence="1" id="KW-0812">Transmembrane</keyword>
<protein>
    <submittedName>
        <fullName evidence="2">Uncharacterized protein</fullName>
    </submittedName>
</protein>
<feature type="transmembrane region" description="Helical" evidence="1">
    <location>
        <begin position="12"/>
        <end position="35"/>
    </location>
</feature>
<proteinExistence type="predicted"/>
<feature type="transmembrane region" description="Helical" evidence="1">
    <location>
        <begin position="55"/>
        <end position="75"/>
    </location>
</feature>
<accession>A0ABS1YX45</accession>
<keyword evidence="1" id="KW-0472">Membrane</keyword>
<dbReference type="Proteomes" id="UP000603506">
    <property type="component" value="Unassembled WGS sequence"/>
</dbReference>
<evidence type="ECO:0000313" key="2">
    <source>
        <dbReference type="EMBL" id="MBM0650965.1"/>
    </source>
</evidence>
<comment type="caution">
    <text evidence="2">The sequence shown here is derived from an EMBL/GenBank/DDBJ whole genome shotgun (WGS) entry which is preliminary data.</text>
</comment>
<keyword evidence="1" id="KW-1133">Transmembrane helix</keyword>
<dbReference type="EMBL" id="JAEUAH010000013">
    <property type="protein sequence ID" value="MBM0650965.1"/>
    <property type="molecule type" value="Genomic_DNA"/>
</dbReference>
<name>A0ABS1YX45_9FLAO</name>
<gene>
    <name evidence="2" type="ORF">JNB19_09415</name>
</gene>
<organism evidence="2 3">
    <name type="scientific">Capnocytophaga genosp. AHN8471</name>
    <dbReference type="NCBI Taxonomy" id="327574"/>
    <lineage>
        <taxon>Bacteria</taxon>
        <taxon>Pseudomonadati</taxon>
        <taxon>Bacteroidota</taxon>
        <taxon>Flavobacteriia</taxon>
        <taxon>Flavobacteriales</taxon>
        <taxon>Flavobacteriaceae</taxon>
        <taxon>Capnocytophaga</taxon>
    </lineage>
</organism>
<reference evidence="2 3" key="1">
    <citation type="submission" date="2021-01" db="EMBL/GenBank/DDBJ databases">
        <title>Evidence that Capnocytophaga endodontalis is a later homotypic synonym for Capnocytophaga genospecies AHN8471, and request for opinion on proposed recognition of strain AHN8471 as type strain of the species.</title>
        <authorList>
            <person name="Nicholson A.C."/>
            <person name="Hopper C.L."/>
            <person name="Gulvik C.A."/>
            <person name="Mcquiston J.R."/>
            <person name="Lau E.F."/>
        </authorList>
    </citation>
    <scope>NUCLEOTIDE SEQUENCE [LARGE SCALE GENOMIC DNA]</scope>
    <source>
        <strain evidence="2 3">AHN9576</strain>
    </source>
</reference>
<evidence type="ECO:0000313" key="3">
    <source>
        <dbReference type="Proteomes" id="UP000603506"/>
    </source>
</evidence>
<keyword evidence="3" id="KW-1185">Reference proteome</keyword>
<sequence length="79" mass="9071">MVKKTIPIVKKTIPNFLLTTFLVILFISVILYFSGVIASAKFNIAEWREEVRTTISILFFVLVIISSISSFAYFFDDNE</sequence>
<dbReference type="RefSeq" id="WP_203093417.1">
    <property type="nucleotide sequence ID" value="NZ_JAESPH010000004.1"/>
</dbReference>
<evidence type="ECO:0000256" key="1">
    <source>
        <dbReference type="SAM" id="Phobius"/>
    </source>
</evidence>